<dbReference type="EMBL" id="CAIIXF020000008">
    <property type="protein sequence ID" value="CAH1791702.1"/>
    <property type="molecule type" value="Genomic_DNA"/>
</dbReference>
<dbReference type="InterPro" id="IPR041243">
    <property type="entry name" value="STI1/HOP_DP"/>
</dbReference>
<dbReference type="Pfam" id="PF13432">
    <property type="entry name" value="TPR_16"/>
    <property type="match status" value="2"/>
</dbReference>
<proteinExistence type="predicted"/>
<evidence type="ECO:0000256" key="6">
    <source>
        <dbReference type="ARBA" id="ARBA00045590"/>
    </source>
</evidence>
<dbReference type="Pfam" id="PF00515">
    <property type="entry name" value="TPR_1"/>
    <property type="match status" value="2"/>
</dbReference>
<evidence type="ECO:0000313" key="8">
    <source>
        <dbReference type="EMBL" id="CAH1791702.1"/>
    </source>
</evidence>
<protein>
    <recommendedName>
        <fullName evidence="5">Stress-induced-phosphoprotein 1</fullName>
    </recommendedName>
</protein>
<evidence type="ECO:0000256" key="3">
    <source>
        <dbReference type="ARBA" id="ARBA00022803"/>
    </source>
</evidence>
<evidence type="ECO:0000313" key="9">
    <source>
        <dbReference type="Proteomes" id="UP000749559"/>
    </source>
</evidence>
<feature type="region of interest" description="Disordered" evidence="7">
    <location>
        <begin position="194"/>
        <end position="229"/>
    </location>
</feature>
<name>A0A8J1U4Y0_OWEFU</name>
<comment type="subcellular location">
    <subcellularLocation>
        <location evidence="4">Dynein axonemal particle</location>
    </subcellularLocation>
</comment>
<evidence type="ECO:0000256" key="5">
    <source>
        <dbReference type="ARBA" id="ARBA00026193"/>
    </source>
</evidence>
<dbReference type="InterPro" id="IPR019734">
    <property type="entry name" value="TPR_rpt"/>
</dbReference>
<comment type="function">
    <text evidence="6">Acts as a co-chaperone for HSP90AA1. Mediates the association of the molecular chaperones HSPA8/HSC70 and HSP90.</text>
</comment>
<dbReference type="FunFam" id="1.10.260.100:FF:000002">
    <property type="entry name" value="Stress-induced-phosphoprotein 1 (Hsp70/Hsp90-organizing)"/>
    <property type="match status" value="1"/>
</dbReference>
<dbReference type="FunFam" id="1.25.40.10:FF:000010">
    <property type="entry name" value="Stress-induced phosphoprotein 1"/>
    <property type="match status" value="1"/>
</dbReference>
<dbReference type="InterPro" id="IPR006636">
    <property type="entry name" value="STI1_HS-bd"/>
</dbReference>
<dbReference type="PANTHER" id="PTHR22904:SF523">
    <property type="entry name" value="STRESS-INDUCED-PHOSPHOPROTEIN 1"/>
    <property type="match status" value="1"/>
</dbReference>
<keyword evidence="1" id="KW-0963">Cytoplasm</keyword>
<evidence type="ECO:0000256" key="4">
    <source>
        <dbReference type="ARBA" id="ARBA00024190"/>
    </source>
</evidence>
<dbReference type="Pfam" id="PF13181">
    <property type="entry name" value="TPR_8"/>
    <property type="match status" value="1"/>
</dbReference>
<feature type="compositionally biased region" description="Pro residues" evidence="7">
    <location>
        <begin position="200"/>
        <end position="210"/>
    </location>
</feature>
<dbReference type="GO" id="GO:0120293">
    <property type="term" value="C:dynein axonemal particle"/>
    <property type="evidence" value="ECO:0007669"/>
    <property type="project" value="UniProtKB-SubCell"/>
</dbReference>
<evidence type="ECO:0000256" key="1">
    <source>
        <dbReference type="ARBA" id="ARBA00022490"/>
    </source>
</evidence>
<dbReference type="FunFam" id="1.25.40.10:FF:000027">
    <property type="entry name" value="stress-induced-phosphoprotein 1 isoform X1"/>
    <property type="match status" value="1"/>
</dbReference>
<dbReference type="SMART" id="SM00028">
    <property type="entry name" value="TPR"/>
    <property type="match status" value="9"/>
</dbReference>
<sequence>MSNQEKAEALKGQGNKALQAGNIDDAIKCYTDAIALDGSNHVLFSNRSAAYAKSGKYQESLADAEKTVEIKPDWPKGYSRLGAALGFLNRHEEALEAYEEGLKHDPNNAQLKDGKKEAKDKLVGPAGSQPINNPFNDPTMYAKLSTDPRTKDLMKDPSFMTILNALQTDPKALGMYLQDKRVMTALGVLLGVDLQGAEPPSDPTPEPPKPQPKKQEKKEEKMEVDLTEDQTKALEEKALGNEAYKKKDFDTAHTHYDNAIKLDATNMSFLTNKAAVYFEQKNYDSCIETCQKAIDVGRDNKADFKLIAKALARIGNSYMKKDDVPQALVFINKSLSEYRDPQLVKRVKEIERVQKEKERLAYINPEISQEEKDKGNDAFKNGNYPVALKHYSEAIKRNPDDAKVYSNRAACYNKLMEFGLALKDCETCIKLDPTWVKGYLRKAGCLLAMKDTVKAGEVYQKAMEIDPNCQEAIDGYRNAIMSNDDDPEAIKKRAMNDPEVQDILSNPSMRVILEQMQKDPGALKEHLQNPEVAGKIQKLMSAGLIAIR</sequence>
<dbReference type="Gene3D" id="1.25.40.10">
    <property type="entry name" value="Tetratricopeptide repeat domain"/>
    <property type="match status" value="3"/>
</dbReference>
<dbReference type="SUPFAM" id="SSF48452">
    <property type="entry name" value="TPR-like"/>
    <property type="match status" value="3"/>
</dbReference>
<dbReference type="GO" id="GO:0051879">
    <property type="term" value="F:Hsp90 protein binding"/>
    <property type="evidence" value="ECO:0007669"/>
    <property type="project" value="TreeGrafter"/>
</dbReference>
<dbReference type="InterPro" id="IPR011990">
    <property type="entry name" value="TPR-like_helical_dom_sf"/>
</dbReference>
<dbReference type="AlphaFoldDB" id="A0A8J1U4Y0"/>
<dbReference type="PROSITE" id="PS50005">
    <property type="entry name" value="TPR"/>
    <property type="match status" value="4"/>
</dbReference>
<dbReference type="SMART" id="SM00727">
    <property type="entry name" value="STI1"/>
    <property type="match status" value="2"/>
</dbReference>
<dbReference type="FunFam" id="1.25.40.10:FF:000020">
    <property type="entry name" value="Stress-induced phosphoprotein 1"/>
    <property type="match status" value="1"/>
</dbReference>
<reference evidence="8" key="1">
    <citation type="submission" date="2022-03" db="EMBL/GenBank/DDBJ databases">
        <authorList>
            <person name="Martin C."/>
        </authorList>
    </citation>
    <scope>NUCLEOTIDE SEQUENCE</scope>
</reference>
<dbReference type="FunFam" id="1.10.260.100:FF:000004">
    <property type="entry name" value="Putative stress-induced-phosphoprotein 1"/>
    <property type="match status" value="1"/>
</dbReference>
<dbReference type="Proteomes" id="UP000749559">
    <property type="component" value="Unassembled WGS sequence"/>
</dbReference>
<keyword evidence="3" id="KW-0802">TPR repeat</keyword>
<comment type="caution">
    <text evidence="8">The sequence shown here is derived from an EMBL/GenBank/DDBJ whole genome shotgun (WGS) entry which is preliminary data.</text>
</comment>
<accession>A0A8J1U4Y0</accession>
<keyword evidence="2" id="KW-0677">Repeat</keyword>
<dbReference type="Gene3D" id="1.10.260.100">
    <property type="match status" value="2"/>
</dbReference>
<organism evidence="8 9">
    <name type="scientific">Owenia fusiformis</name>
    <name type="common">Polychaete worm</name>
    <dbReference type="NCBI Taxonomy" id="6347"/>
    <lineage>
        <taxon>Eukaryota</taxon>
        <taxon>Metazoa</taxon>
        <taxon>Spiralia</taxon>
        <taxon>Lophotrochozoa</taxon>
        <taxon>Annelida</taxon>
        <taxon>Polychaeta</taxon>
        <taxon>Sedentaria</taxon>
        <taxon>Canalipalpata</taxon>
        <taxon>Sabellida</taxon>
        <taxon>Oweniida</taxon>
        <taxon>Oweniidae</taxon>
        <taxon>Owenia</taxon>
    </lineage>
</organism>
<feature type="compositionally biased region" description="Basic and acidic residues" evidence="7">
    <location>
        <begin position="213"/>
        <end position="229"/>
    </location>
</feature>
<keyword evidence="9" id="KW-1185">Reference proteome</keyword>
<dbReference type="Pfam" id="PF17830">
    <property type="entry name" value="STI1-HOP_DP"/>
    <property type="match status" value="2"/>
</dbReference>
<dbReference type="OrthoDB" id="2423701at2759"/>
<dbReference type="PANTHER" id="PTHR22904">
    <property type="entry name" value="TPR REPEAT CONTAINING PROTEIN"/>
    <property type="match status" value="1"/>
</dbReference>
<evidence type="ECO:0000256" key="7">
    <source>
        <dbReference type="SAM" id="MobiDB-lite"/>
    </source>
</evidence>
<evidence type="ECO:0000256" key="2">
    <source>
        <dbReference type="ARBA" id="ARBA00022737"/>
    </source>
</evidence>
<gene>
    <name evidence="8" type="ORF">OFUS_LOCUS16758</name>
</gene>